<dbReference type="PRINTS" id="PR00081">
    <property type="entry name" value="GDHRDH"/>
</dbReference>
<gene>
    <name evidence="2" type="ORF">PVK06_046301</name>
</gene>
<dbReference type="PANTHER" id="PTHR42820:SF1">
    <property type="entry name" value="SHORT-CHAIN DEHYDROGENASE_REDUCTASE FAMILY PROTEIN"/>
    <property type="match status" value="1"/>
</dbReference>
<dbReference type="InterPro" id="IPR002347">
    <property type="entry name" value="SDR_fam"/>
</dbReference>
<dbReference type="Proteomes" id="UP001358586">
    <property type="component" value="Chromosome 13"/>
</dbReference>
<sequence length="124" mass="13396">MSYSRSAVDYAVEKFGTPEIMVNNAGLLSPPSSIWSTVINVNVKSVLLGIKHASAKAHGYRWPSTSCIYTGSTHVVLGLTSNVVAELGKYGIRVNCVSPFAVAMELAFAHLDEDERTDDSCFLL</sequence>
<comment type="caution">
    <text evidence="2">The sequence shown here is derived from an EMBL/GenBank/DDBJ whole genome shotgun (WGS) entry which is preliminary data.</text>
</comment>
<dbReference type="PANTHER" id="PTHR42820">
    <property type="entry name" value="SHORT-CHAIN DEHYDROGENASE REDUCTASE"/>
    <property type="match status" value="1"/>
</dbReference>
<reference evidence="2 3" key="1">
    <citation type="submission" date="2023-03" db="EMBL/GenBank/DDBJ databases">
        <title>WGS of Gossypium arboreum.</title>
        <authorList>
            <person name="Yu D."/>
        </authorList>
    </citation>
    <scope>NUCLEOTIDE SEQUENCE [LARGE SCALE GENOMIC DNA]</scope>
    <source>
        <tissue evidence="2">Leaf</tissue>
    </source>
</reference>
<comment type="similarity">
    <text evidence="1">Belongs to the short-chain dehydrogenases/reductases (SDR) family.</text>
</comment>
<accession>A0ABR0MA86</accession>
<evidence type="ECO:0000313" key="2">
    <source>
        <dbReference type="EMBL" id="KAK5770151.1"/>
    </source>
</evidence>
<dbReference type="Pfam" id="PF13561">
    <property type="entry name" value="adh_short_C2"/>
    <property type="match status" value="1"/>
</dbReference>
<dbReference type="EMBL" id="JARKNE010000013">
    <property type="protein sequence ID" value="KAK5770151.1"/>
    <property type="molecule type" value="Genomic_DNA"/>
</dbReference>
<evidence type="ECO:0000313" key="3">
    <source>
        <dbReference type="Proteomes" id="UP001358586"/>
    </source>
</evidence>
<keyword evidence="3" id="KW-1185">Reference proteome</keyword>
<name>A0ABR0MA86_GOSAR</name>
<protein>
    <submittedName>
        <fullName evidence="2">Uncharacterized protein</fullName>
    </submittedName>
</protein>
<dbReference type="SUPFAM" id="SSF51735">
    <property type="entry name" value="NAD(P)-binding Rossmann-fold domains"/>
    <property type="match status" value="1"/>
</dbReference>
<dbReference type="InterPro" id="IPR036291">
    <property type="entry name" value="NAD(P)-bd_dom_sf"/>
</dbReference>
<proteinExistence type="inferred from homology"/>
<organism evidence="2 3">
    <name type="scientific">Gossypium arboreum</name>
    <name type="common">Tree cotton</name>
    <name type="synonym">Gossypium nanking</name>
    <dbReference type="NCBI Taxonomy" id="29729"/>
    <lineage>
        <taxon>Eukaryota</taxon>
        <taxon>Viridiplantae</taxon>
        <taxon>Streptophyta</taxon>
        <taxon>Embryophyta</taxon>
        <taxon>Tracheophyta</taxon>
        <taxon>Spermatophyta</taxon>
        <taxon>Magnoliopsida</taxon>
        <taxon>eudicotyledons</taxon>
        <taxon>Gunneridae</taxon>
        <taxon>Pentapetalae</taxon>
        <taxon>rosids</taxon>
        <taxon>malvids</taxon>
        <taxon>Malvales</taxon>
        <taxon>Malvaceae</taxon>
        <taxon>Malvoideae</taxon>
        <taxon>Gossypium</taxon>
    </lineage>
</organism>
<evidence type="ECO:0000256" key="1">
    <source>
        <dbReference type="ARBA" id="ARBA00006484"/>
    </source>
</evidence>
<dbReference type="Gene3D" id="3.40.50.720">
    <property type="entry name" value="NAD(P)-binding Rossmann-like Domain"/>
    <property type="match status" value="1"/>
</dbReference>